<evidence type="ECO:0000256" key="1">
    <source>
        <dbReference type="ARBA" id="ARBA00004141"/>
    </source>
</evidence>
<dbReference type="GO" id="GO:0016020">
    <property type="term" value="C:membrane"/>
    <property type="evidence" value="ECO:0007669"/>
    <property type="project" value="UniProtKB-SubCell"/>
</dbReference>
<feature type="transmembrane region" description="Helical" evidence="8">
    <location>
        <begin position="201"/>
        <end position="218"/>
    </location>
</feature>
<comment type="caution">
    <text evidence="10">The sequence shown here is derived from an EMBL/GenBank/DDBJ whole genome shotgun (WGS) entry which is preliminary data.</text>
</comment>
<name>A0AA39QTK1_9LECA</name>
<dbReference type="PANTHER" id="PTHR12560:SF0">
    <property type="entry name" value="LD18904P"/>
    <property type="match status" value="1"/>
</dbReference>
<dbReference type="AlphaFoldDB" id="A0AA39QTK1"/>
<dbReference type="PANTHER" id="PTHR12560">
    <property type="entry name" value="LONGEVITY ASSURANCE FACTOR 1 LAG1"/>
    <property type="match status" value="1"/>
</dbReference>
<keyword evidence="5 6" id="KW-0472">Membrane</keyword>
<feature type="transmembrane region" description="Helical" evidence="8">
    <location>
        <begin position="107"/>
        <end position="131"/>
    </location>
</feature>
<evidence type="ECO:0000256" key="5">
    <source>
        <dbReference type="ARBA" id="ARBA00023136"/>
    </source>
</evidence>
<feature type="transmembrane region" description="Helical" evidence="8">
    <location>
        <begin position="309"/>
        <end position="330"/>
    </location>
</feature>
<protein>
    <recommendedName>
        <fullName evidence="9">TLC domain-containing protein</fullName>
    </recommendedName>
</protein>
<keyword evidence="4 8" id="KW-1133">Transmembrane helix</keyword>
<dbReference type="SMART" id="SM00724">
    <property type="entry name" value="TLC"/>
    <property type="match status" value="1"/>
</dbReference>
<evidence type="ECO:0000256" key="8">
    <source>
        <dbReference type="SAM" id="Phobius"/>
    </source>
</evidence>
<evidence type="ECO:0000313" key="10">
    <source>
        <dbReference type="EMBL" id="KAK0508972.1"/>
    </source>
</evidence>
<keyword evidence="11" id="KW-1185">Reference proteome</keyword>
<dbReference type="InterPro" id="IPR006634">
    <property type="entry name" value="TLC-dom"/>
</dbReference>
<feature type="transmembrane region" description="Helical" evidence="8">
    <location>
        <begin position="64"/>
        <end position="86"/>
    </location>
</feature>
<feature type="compositionally biased region" description="Low complexity" evidence="7">
    <location>
        <begin position="368"/>
        <end position="383"/>
    </location>
</feature>
<organism evidence="10 11">
    <name type="scientific">Cladonia borealis</name>
    <dbReference type="NCBI Taxonomy" id="184061"/>
    <lineage>
        <taxon>Eukaryota</taxon>
        <taxon>Fungi</taxon>
        <taxon>Dikarya</taxon>
        <taxon>Ascomycota</taxon>
        <taxon>Pezizomycotina</taxon>
        <taxon>Lecanoromycetes</taxon>
        <taxon>OSLEUM clade</taxon>
        <taxon>Lecanoromycetidae</taxon>
        <taxon>Lecanorales</taxon>
        <taxon>Lecanorineae</taxon>
        <taxon>Cladoniaceae</taxon>
        <taxon>Cladonia</taxon>
    </lineage>
</organism>
<comment type="subcellular location">
    <subcellularLocation>
        <location evidence="1">Membrane</location>
        <topology evidence="1">Multi-pass membrane protein</topology>
    </subcellularLocation>
</comment>
<dbReference type="GO" id="GO:0046513">
    <property type="term" value="P:ceramide biosynthetic process"/>
    <property type="evidence" value="ECO:0007669"/>
    <property type="project" value="InterPro"/>
</dbReference>
<evidence type="ECO:0000256" key="4">
    <source>
        <dbReference type="ARBA" id="ARBA00022989"/>
    </source>
</evidence>
<dbReference type="EMBL" id="JAFEKC020000019">
    <property type="protein sequence ID" value="KAK0508972.1"/>
    <property type="molecule type" value="Genomic_DNA"/>
</dbReference>
<accession>A0AA39QTK1</accession>
<feature type="transmembrane region" description="Helical" evidence="8">
    <location>
        <begin position="230"/>
        <end position="249"/>
    </location>
</feature>
<feature type="compositionally biased region" description="Acidic residues" evidence="7">
    <location>
        <begin position="349"/>
        <end position="359"/>
    </location>
</feature>
<dbReference type="InterPro" id="IPR016439">
    <property type="entry name" value="Lag1/Lac1-like"/>
</dbReference>
<evidence type="ECO:0000256" key="2">
    <source>
        <dbReference type="ARBA" id="ARBA00009808"/>
    </source>
</evidence>
<dbReference type="PROSITE" id="PS50922">
    <property type="entry name" value="TLC"/>
    <property type="match status" value="1"/>
</dbReference>
<feature type="transmembrane region" description="Helical" evidence="8">
    <location>
        <begin position="176"/>
        <end position="195"/>
    </location>
</feature>
<evidence type="ECO:0000313" key="11">
    <source>
        <dbReference type="Proteomes" id="UP001166286"/>
    </source>
</evidence>
<evidence type="ECO:0000256" key="7">
    <source>
        <dbReference type="SAM" id="MobiDB-lite"/>
    </source>
</evidence>
<keyword evidence="3 6" id="KW-0812">Transmembrane</keyword>
<dbReference type="Pfam" id="PF03798">
    <property type="entry name" value="TRAM_LAG1_CLN8"/>
    <property type="match status" value="1"/>
</dbReference>
<feature type="region of interest" description="Disordered" evidence="7">
    <location>
        <begin position="341"/>
        <end position="408"/>
    </location>
</feature>
<sequence>MAVRHKHLFANWTTQKQLVVSTSLILAVLSTHTFVPSARRYTQSFYELPYPDVEGQYLQGADDALFVFGWLVMITAIRAAIIEGTYQYVTWLRVMSHKACMRFAEQAFLLVYYGASFSLGMYILMESSYWLNFEELWSTWPSRQISGELKWYYLVQLSFWLQQIVAINLEKRRKDYSQMFTHHCVTSFLMYVAYAYRWTKVGHVVLVIMDVVDFLLPLAKMLKYLHFENLCNIMFGIFLATWLVARHGIYNSLCYSIYRDVPRVMPFACYSGQDQELETNPERLSSSWRYLEPFFDQKGTICLDRSVKWVFLGLLLMLQLLSIVWFGMIIRVALSVLKGEGASDTRSGDEDEESDEIDDKCDGVYSNGKPSPSSAPISSKGKATGSEPPPRQTGLFQRGTGRIRVPGSRDRKELIGRVGCNG</sequence>
<reference evidence="10" key="1">
    <citation type="submission" date="2023-03" db="EMBL/GenBank/DDBJ databases">
        <title>Complete genome of Cladonia borealis.</title>
        <authorList>
            <person name="Park H."/>
        </authorList>
    </citation>
    <scope>NUCLEOTIDE SEQUENCE</scope>
    <source>
        <strain evidence="10">ANT050790</strain>
    </source>
</reference>
<proteinExistence type="inferred from homology"/>
<feature type="domain" description="TLC" evidence="9">
    <location>
        <begin position="101"/>
        <end position="338"/>
    </location>
</feature>
<dbReference type="PIRSF" id="PIRSF005225">
    <property type="entry name" value="LAG1_LAC1"/>
    <property type="match status" value="1"/>
</dbReference>
<gene>
    <name evidence="10" type="ORF">JMJ35_008343</name>
</gene>
<evidence type="ECO:0000256" key="6">
    <source>
        <dbReference type="PROSITE-ProRule" id="PRU00205"/>
    </source>
</evidence>
<comment type="similarity">
    <text evidence="2">Belongs to the sphingosine N-acyltransferase family.</text>
</comment>
<dbReference type="Proteomes" id="UP001166286">
    <property type="component" value="Unassembled WGS sequence"/>
</dbReference>
<evidence type="ECO:0000256" key="3">
    <source>
        <dbReference type="ARBA" id="ARBA00022692"/>
    </source>
</evidence>
<evidence type="ECO:0000259" key="9">
    <source>
        <dbReference type="PROSITE" id="PS50922"/>
    </source>
</evidence>
<dbReference type="GO" id="GO:0050291">
    <property type="term" value="F:sphingosine N-acyltransferase activity"/>
    <property type="evidence" value="ECO:0007669"/>
    <property type="project" value="InterPro"/>
</dbReference>